<dbReference type="EMBL" id="JAAXOS010000010">
    <property type="protein sequence ID" value="NKY28800.1"/>
    <property type="molecule type" value="Genomic_DNA"/>
</dbReference>
<dbReference type="RefSeq" id="WP_062969090.1">
    <property type="nucleotide sequence ID" value="NZ_JAAXOS010000010.1"/>
</dbReference>
<evidence type="ECO:0000313" key="3">
    <source>
        <dbReference type="Proteomes" id="UP000540698"/>
    </source>
</evidence>
<evidence type="ECO:0000313" key="2">
    <source>
        <dbReference type="EMBL" id="NKY28800.1"/>
    </source>
</evidence>
<dbReference type="InterPro" id="IPR001932">
    <property type="entry name" value="PPM-type_phosphatase-like_dom"/>
</dbReference>
<name>A0A7X6L6M9_9NOCA</name>
<reference evidence="2 3" key="1">
    <citation type="submission" date="2020-04" db="EMBL/GenBank/DDBJ databases">
        <title>MicrobeNet Type strains.</title>
        <authorList>
            <person name="Nicholson A.C."/>
        </authorList>
    </citation>
    <scope>NUCLEOTIDE SEQUENCE [LARGE SCALE GENOMIC DNA]</scope>
    <source>
        <strain evidence="2 3">DSM 44956</strain>
    </source>
</reference>
<protein>
    <submittedName>
        <fullName evidence="2">Phosphatase</fullName>
    </submittedName>
</protein>
<gene>
    <name evidence="2" type="ORF">HGB38_21650</name>
</gene>
<dbReference type="PROSITE" id="PS51746">
    <property type="entry name" value="PPM_2"/>
    <property type="match status" value="1"/>
</dbReference>
<feature type="domain" description="PPM-type phosphatase" evidence="1">
    <location>
        <begin position="78"/>
        <end position="336"/>
    </location>
</feature>
<dbReference type="Proteomes" id="UP000540698">
    <property type="component" value="Unassembled WGS sequence"/>
</dbReference>
<accession>A0A7X6L6M9</accession>
<dbReference type="InterPro" id="IPR036457">
    <property type="entry name" value="PPM-type-like_dom_sf"/>
</dbReference>
<dbReference type="AlphaFoldDB" id="A0A7X6L6M9"/>
<dbReference type="SMART" id="SM00332">
    <property type="entry name" value="PP2Cc"/>
    <property type="match status" value="1"/>
</dbReference>
<dbReference type="SMART" id="SM00331">
    <property type="entry name" value="PP2C_SIG"/>
    <property type="match status" value="1"/>
</dbReference>
<organism evidence="2 3">
    <name type="scientific">Nocardia gamkensis</name>
    <dbReference type="NCBI Taxonomy" id="352869"/>
    <lineage>
        <taxon>Bacteria</taxon>
        <taxon>Bacillati</taxon>
        <taxon>Actinomycetota</taxon>
        <taxon>Actinomycetes</taxon>
        <taxon>Mycobacteriales</taxon>
        <taxon>Nocardiaceae</taxon>
        <taxon>Nocardia</taxon>
    </lineage>
</organism>
<keyword evidence="3" id="KW-1185">Reference proteome</keyword>
<dbReference type="SUPFAM" id="SSF81606">
    <property type="entry name" value="PP2C-like"/>
    <property type="match status" value="1"/>
</dbReference>
<sequence>MSDEGADLRCAGCSAVGLDSRRCPSCGSELGYRYVALPGDDPTPCVECGADRFDAEGRCAQCGRARTAPDRFDADLGAVAVLTDRGIAHARNEDAVAAGVLEGAAPGAAASVVIAVSDGVSTSSRPQVASGAAVRAGVGATAAALATGAPAAEAIMTGLTAAVQAVRDVDVPDGPAPSCTYVSAVVAHHGEETEITVVNVGDSRAYWLPTGRDGRPADEQAQRLTVDDSWAQALVDAGAMDERAAMADPRAHTLIRWLGADSPPEPWADNCVRTVRVSGPGLLLLCSDGLWNYAPSPSGLAEQMAGAAPAAAARALAEFALRCGGGDNITVALAPVPWGSRPSVP</sequence>
<comment type="caution">
    <text evidence="2">The sequence shown here is derived from an EMBL/GenBank/DDBJ whole genome shotgun (WGS) entry which is preliminary data.</text>
</comment>
<evidence type="ECO:0000259" key="1">
    <source>
        <dbReference type="PROSITE" id="PS51746"/>
    </source>
</evidence>
<dbReference type="Gene3D" id="3.60.40.10">
    <property type="entry name" value="PPM-type phosphatase domain"/>
    <property type="match status" value="1"/>
</dbReference>
<dbReference type="Pfam" id="PF13672">
    <property type="entry name" value="PP2C_2"/>
    <property type="match status" value="1"/>
</dbReference>
<proteinExistence type="predicted"/>